<dbReference type="SUPFAM" id="SSF56300">
    <property type="entry name" value="Metallo-dependent phosphatases"/>
    <property type="match status" value="1"/>
</dbReference>
<dbReference type="InterPro" id="IPR029052">
    <property type="entry name" value="Metallo-depent_PP-like"/>
</dbReference>
<dbReference type="NCBIfam" id="TIGR00040">
    <property type="entry name" value="yfcE"/>
    <property type="match status" value="1"/>
</dbReference>
<dbReference type="InterPro" id="IPR024654">
    <property type="entry name" value="Calcineurin-like_PHP_lpxH"/>
</dbReference>
<dbReference type="EC" id="3.1.4.-" evidence="2"/>
<dbReference type="Proteomes" id="UP000030134">
    <property type="component" value="Unassembled WGS sequence"/>
</dbReference>
<sequence>MKRIGILSDTHSYWDERFAKYFSNCDYIFHCGDIGALSIAEQLSTIAPLYAVHGNIDTQDVREQYPETLCVHIENVDVLMTHIGGYPGRYEPKVRKVIAKKRPKLFLSGHSHILKVMPDPMFDLLHINPGAAGISGWHTRRTLVRVEINGDTFQNLEVIELSE</sequence>
<evidence type="ECO:0000256" key="1">
    <source>
        <dbReference type="ARBA" id="ARBA00008950"/>
    </source>
</evidence>
<keyword evidence="5" id="KW-1185">Reference proteome</keyword>
<evidence type="ECO:0000313" key="5">
    <source>
        <dbReference type="Proteomes" id="UP000030134"/>
    </source>
</evidence>
<evidence type="ECO:0000259" key="3">
    <source>
        <dbReference type="Pfam" id="PF12850"/>
    </source>
</evidence>
<organism evidence="4 5">
    <name type="scientific">Porphyromonas gingivicanis</name>
    <dbReference type="NCBI Taxonomy" id="266762"/>
    <lineage>
        <taxon>Bacteria</taxon>
        <taxon>Pseudomonadati</taxon>
        <taxon>Bacteroidota</taxon>
        <taxon>Bacteroidia</taxon>
        <taxon>Bacteroidales</taxon>
        <taxon>Porphyromonadaceae</taxon>
        <taxon>Porphyromonas</taxon>
    </lineage>
</organism>
<reference evidence="4 5" key="1">
    <citation type="submission" date="2014-08" db="EMBL/GenBank/DDBJ databases">
        <title>Porphyromonas gingivicanis strain:COT-022_OH1391 Genome sequencing.</title>
        <authorList>
            <person name="Wallis C."/>
            <person name="Deusch O."/>
            <person name="O'Flynn C."/>
            <person name="Davis I."/>
            <person name="Jospin G."/>
            <person name="Darling A.E."/>
            <person name="Coil D.A."/>
            <person name="Alexiev A."/>
            <person name="Horsfall A."/>
            <person name="Kirkwood N."/>
            <person name="Harris S."/>
            <person name="Eisen J.A."/>
        </authorList>
    </citation>
    <scope>NUCLEOTIDE SEQUENCE [LARGE SCALE GENOMIC DNA]</scope>
    <source>
        <strain evidence="5">COT-022 OH1391</strain>
    </source>
</reference>
<comment type="similarity">
    <text evidence="1 2">Belongs to the metallophosphoesterase superfamily. YfcE family.</text>
</comment>
<evidence type="ECO:0000256" key="2">
    <source>
        <dbReference type="RuleBase" id="RU362039"/>
    </source>
</evidence>
<dbReference type="eggNOG" id="COG0622">
    <property type="taxonomic scope" value="Bacteria"/>
</dbReference>
<dbReference type="Gene3D" id="3.60.21.10">
    <property type="match status" value="1"/>
</dbReference>
<gene>
    <name evidence="4" type="ORF">HQ36_02790</name>
</gene>
<dbReference type="EMBL" id="JQZW01000007">
    <property type="protein sequence ID" value="KGN98356.1"/>
    <property type="molecule type" value="Genomic_DNA"/>
</dbReference>
<dbReference type="GO" id="GO:0016787">
    <property type="term" value="F:hydrolase activity"/>
    <property type="evidence" value="ECO:0007669"/>
    <property type="project" value="UniProtKB-UniRule"/>
</dbReference>
<comment type="cofactor">
    <cofactor evidence="2">
        <name>a divalent metal cation</name>
        <dbReference type="ChEBI" id="CHEBI:60240"/>
    </cofactor>
</comment>
<dbReference type="InterPro" id="IPR000979">
    <property type="entry name" value="Phosphodiesterase_MJ0936/Vps29"/>
</dbReference>
<comment type="caution">
    <text evidence="4">The sequence shown here is derived from an EMBL/GenBank/DDBJ whole genome shotgun (WGS) entry which is preliminary data.</text>
</comment>
<protein>
    <recommendedName>
        <fullName evidence="2">Phosphoesterase</fullName>
        <ecNumber evidence="2">3.1.4.-</ecNumber>
    </recommendedName>
</protein>
<name>A0A0A2G585_9PORP</name>
<dbReference type="Pfam" id="PF12850">
    <property type="entry name" value="Metallophos_2"/>
    <property type="match status" value="1"/>
</dbReference>
<evidence type="ECO:0000313" key="4">
    <source>
        <dbReference type="EMBL" id="KGN98356.1"/>
    </source>
</evidence>
<dbReference type="RefSeq" id="WP_036883301.1">
    <property type="nucleotide sequence ID" value="NZ_JQZW01000007.1"/>
</dbReference>
<proteinExistence type="inferred from homology"/>
<dbReference type="GO" id="GO:0046872">
    <property type="term" value="F:metal ion binding"/>
    <property type="evidence" value="ECO:0007669"/>
    <property type="project" value="UniProtKB-KW"/>
</dbReference>
<dbReference type="STRING" id="266762.HQ36_02790"/>
<accession>A0A0A2G585</accession>
<feature type="domain" description="Calcineurin-like phosphoesterase" evidence="3">
    <location>
        <begin position="3"/>
        <end position="149"/>
    </location>
</feature>
<dbReference type="OrthoDB" id="9785951at2"/>
<keyword evidence="2" id="KW-0479">Metal-binding</keyword>
<dbReference type="AlphaFoldDB" id="A0A0A2G585"/>